<evidence type="ECO:0000313" key="1">
    <source>
        <dbReference type="EMBL" id="OCT88569.1"/>
    </source>
</evidence>
<organism evidence="1 2">
    <name type="scientific">Xenopus laevis</name>
    <name type="common">African clawed frog</name>
    <dbReference type="NCBI Taxonomy" id="8355"/>
    <lineage>
        <taxon>Eukaryota</taxon>
        <taxon>Metazoa</taxon>
        <taxon>Chordata</taxon>
        <taxon>Craniata</taxon>
        <taxon>Vertebrata</taxon>
        <taxon>Euteleostomi</taxon>
        <taxon>Amphibia</taxon>
        <taxon>Batrachia</taxon>
        <taxon>Anura</taxon>
        <taxon>Pipoidea</taxon>
        <taxon>Pipidae</taxon>
        <taxon>Xenopodinae</taxon>
        <taxon>Xenopus</taxon>
        <taxon>Xenopus</taxon>
    </lineage>
</organism>
<evidence type="ECO:0000313" key="2">
    <source>
        <dbReference type="Proteomes" id="UP000694892"/>
    </source>
</evidence>
<protein>
    <submittedName>
        <fullName evidence="1">Uncharacterized protein</fullName>
    </submittedName>
</protein>
<gene>
    <name evidence="1" type="ORF">XELAEV_18017198mg</name>
</gene>
<accession>A0A974DAR3</accession>
<dbReference type="EMBL" id="CM004470">
    <property type="protein sequence ID" value="OCT88569.1"/>
    <property type="molecule type" value="Genomic_DNA"/>
</dbReference>
<dbReference type="AlphaFoldDB" id="A0A974DAR3"/>
<reference evidence="2" key="1">
    <citation type="journal article" date="2016" name="Nature">
        <title>Genome evolution in the allotetraploid frog Xenopus laevis.</title>
        <authorList>
            <person name="Session A.M."/>
            <person name="Uno Y."/>
            <person name="Kwon T."/>
            <person name="Chapman J.A."/>
            <person name="Toyoda A."/>
            <person name="Takahashi S."/>
            <person name="Fukui A."/>
            <person name="Hikosaka A."/>
            <person name="Suzuki A."/>
            <person name="Kondo M."/>
            <person name="van Heeringen S.J."/>
            <person name="Quigley I."/>
            <person name="Heinz S."/>
            <person name="Ogino H."/>
            <person name="Ochi H."/>
            <person name="Hellsten U."/>
            <person name="Lyons J.B."/>
            <person name="Simakov O."/>
            <person name="Putnam N."/>
            <person name="Stites J."/>
            <person name="Kuroki Y."/>
            <person name="Tanaka T."/>
            <person name="Michiue T."/>
            <person name="Watanabe M."/>
            <person name="Bogdanovic O."/>
            <person name="Lister R."/>
            <person name="Georgiou G."/>
            <person name="Paranjpe S.S."/>
            <person name="van Kruijsbergen I."/>
            <person name="Shu S."/>
            <person name="Carlson J."/>
            <person name="Kinoshita T."/>
            <person name="Ohta Y."/>
            <person name="Mawaribuchi S."/>
            <person name="Jenkins J."/>
            <person name="Grimwood J."/>
            <person name="Schmutz J."/>
            <person name="Mitros T."/>
            <person name="Mozaffari S.V."/>
            <person name="Suzuki Y."/>
            <person name="Haramoto Y."/>
            <person name="Yamamoto T.S."/>
            <person name="Takagi C."/>
            <person name="Heald R."/>
            <person name="Miller K."/>
            <person name="Haudenschild C."/>
            <person name="Kitzman J."/>
            <person name="Nakayama T."/>
            <person name="Izutsu Y."/>
            <person name="Robert J."/>
            <person name="Fortriede J."/>
            <person name="Burns K."/>
            <person name="Lotay V."/>
            <person name="Karimi K."/>
            <person name="Yasuoka Y."/>
            <person name="Dichmann D.S."/>
            <person name="Flajnik M.F."/>
            <person name="Houston D.W."/>
            <person name="Shendure J."/>
            <person name="DuPasquier L."/>
            <person name="Vize P.D."/>
            <person name="Zorn A.M."/>
            <person name="Ito M."/>
            <person name="Marcotte E.M."/>
            <person name="Wallingford J.B."/>
            <person name="Ito Y."/>
            <person name="Asashima M."/>
            <person name="Ueno N."/>
            <person name="Matsuda Y."/>
            <person name="Veenstra G.J."/>
            <person name="Fujiyama A."/>
            <person name="Harland R.M."/>
            <person name="Taira M."/>
            <person name="Rokhsar D.S."/>
        </authorList>
    </citation>
    <scope>NUCLEOTIDE SEQUENCE [LARGE SCALE GENOMIC DNA]</scope>
    <source>
        <strain evidence="2">J</strain>
    </source>
</reference>
<dbReference type="Proteomes" id="UP000694892">
    <property type="component" value="Chromosome 3L"/>
</dbReference>
<sequence length="68" mass="7568">MLLGNYAKCIINLKKSNDEITGFLSYTHLTAPCIQCRTGPCRSRGPHLRPQACSLCHELWAPLLLPSD</sequence>
<name>A0A974DAR3_XENLA</name>
<proteinExistence type="predicted"/>